<dbReference type="EMBL" id="JAROCY010000013">
    <property type="protein sequence ID" value="MDF8334392.1"/>
    <property type="molecule type" value="Genomic_DNA"/>
</dbReference>
<reference evidence="1 2" key="1">
    <citation type="submission" date="2023-03" db="EMBL/GenBank/DDBJ databases">
        <title>Novosphingobium cyanobacteriorum sp. nov., isolated from a eutrophic reservoir during the Microcystis bloom period.</title>
        <authorList>
            <person name="Kang M."/>
            <person name="Le V."/>
            <person name="Ko S.-R."/>
            <person name="Lee S.-A."/>
            <person name="Ahn C.-Y."/>
        </authorList>
    </citation>
    <scope>NUCLEOTIDE SEQUENCE [LARGE SCALE GENOMIC DNA]</scope>
    <source>
        <strain evidence="1 2">HBC54</strain>
    </source>
</reference>
<gene>
    <name evidence="1" type="ORF">POM99_14375</name>
</gene>
<name>A0ABT6CKN0_9SPHN</name>
<accession>A0ABT6CKN0</accession>
<comment type="caution">
    <text evidence="1">The sequence shown here is derived from an EMBL/GenBank/DDBJ whole genome shotgun (WGS) entry which is preliminary data.</text>
</comment>
<dbReference type="RefSeq" id="WP_277279019.1">
    <property type="nucleotide sequence ID" value="NZ_JAROCY010000013.1"/>
</dbReference>
<sequence>MTGHCCYCQSAATANAIVPSLPAYTLYFCNRDGAAWDMKSRAEVFAKIAASFPNFTATDAVGFFRGREVPTLAVMIATKHEMTLHRLIGKLRHTLGQEAIGMTVDGRYRSLTE</sequence>
<dbReference type="Proteomes" id="UP001222770">
    <property type="component" value="Unassembled WGS sequence"/>
</dbReference>
<evidence type="ECO:0000313" key="2">
    <source>
        <dbReference type="Proteomes" id="UP001222770"/>
    </source>
</evidence>
<organism evidence="1 2">
    <name type="scientific">Novosphingobium cyanobacteriorum</name>
    <dbReference type="NCBI Taxonomy" id="3024215"/>
    <lineage>
        <taxon>Bacteria</taxon>
        <taxon>Pseudomonadati</taxon>
        <taxon>Pseudomonadota</taxon>
        <taxon>Alphaproteobacteria</taxon>
        <taxon>Sphingomonadales</taxon>
        <taxon>Sphingomonadaceae</taxon>
        <taxon>Novosphingobium</taxon>
    </lineage>
</organism>
<proteinExistence type="predicted"/>
<keyword evidence="2" id="KW-1185">Reference proteome</keyword>
<protein>
    <submittedName>
        <fullName evidence="1">Uncharacterized protein</fullName>
    </submittedName>
</protein>
<evidence type="ECO:0000313" key="1">
    <source>
        <dbReference type="EMBL" id="MDF8334392.1"/>
    </source>
</evidence>